<dbReference type="EMBL" id="VCBC01000005">
    <property type="protein sequence ID" value="TLU66201.1"/>
    <property type="molecule type" value="Genomic_DNA"/>
</dbReference>
<evidence type="ECO:0000313" key="3">
    <source>
        <dbReference type="Proteomes" id="UP000307790"/>
    </source>
</evidence>
<organism evidence="2 3">
    <name type="scientific">Thalassotalea litorea</name>
    <dbReference type="NCBI Taxonomy" id="2020715"/>
    <lineage>
        <taxon>Bacteria</taxon>
        <taxon>Pseudomonadati</taxon>
        <taxon>Pseudomonadota</taxon>
        <taxon>Gammaproteobacteria</taxon>
        <taxon>Alteromonadales</taxon>
        <taxon>Colwelliaceae</taxon>
        <taxon>Thalassotalea</taxon>
    </lineage>
</organism>
<dbReference type="PANTHER" id="PTHR44068:SF11">
    <property type="entry name" value="GERANYL DIPHOSPHATE 2-C-METHYLTRANSFERASE"/>
    <property type="match status" value="1"/>
</dbReference>
<comment type="caution">
    <text evidence="2">The sequence shown here is derived from an EMBL/GenBank/DDBJ whole genome shotgun (WGS) entry which is preliminary data.</text>
</comment>
<dbReference type="AlphaFoldDB" id="A0A5R9ISD2"/>
<keyword evidence="2" id="KW-0489">Methyltransferase</keyword>
<dbReference type="InterPro" id="IPR050447">
    <property type="entry name" value="Erg6_SMT_methyltransf"/>
</dbReference>
<keyword evidence="3" id="KW-1185">Reference proteome</keyword>
<dbReference type="Proteomes" id="UP000307790">
    <property type="component" value="Unassembled WGS sequence"/>
</dbReference>
<dbReference type="InterPro" id="IPR029063">
    <property type="entry name" value="SAM-dependent_MTases_sf"/>
</dbReference>
<feature type="domain" description="Methyltransferase" evidence="1">
    <location>
        <begin position="43"/>
        <end position="137"/>
    </location>
</feature>
<keyword evidence="2" id="KW-0808">Transferase</keyword>
<evidence type="ECO:0000259" key="1">
    <source>
        <dbReference type="Pfam" id="PF13649"/>
    </source>
</evidence>
<evidence type="ECO:0000313" key="2">
    <source>
        <dbReference type="EMBL" id="TLU66201.1"/>
    </source>
</evidence>
<dbReference type="CDD" id="cd02440">
    <property type="entry name" value="AdoMet_MTases"/>
    <property type="match status" value="1"/>
</dbReference>
<dbReference type="GO" id="GO:0008168">
    <property type="term" value="F:methyltransferase activity"/>
    <property type="evidence" value="ECO:0007669"/>
    <property type="project" value="UniProtKB-KW"/>
</dbReference>
<proteinExistence type="predicted"/>
<name>A0A5R9ISD2_9GAMM</name>
<dbReference type="GO" id="GO:0032259">
    <property type="term" value="P:methylation"/>
    <property type="evidence" value="ECO:0007669"/>
    <property type="project" value="UniProtKB-KW"/>
</dbReference>
<dbReference type="Pfam" id="PF13649">
    <property type="entry name" value="Methyltransf_25"/>
    <property type="match status" value="1"/>
</dbReference>
<dbReference type="Gene3D" id="3.40.50.150">
    <property type="entry name" value="Vaccinia Virus protein VP39"/>
    <property type="match status" value="1"/>
</dbReference>
<accession>A0A5R9ISD2</accession>
<protein>
    <submittedName>
        <fullName evidence="2">Class I SAM-dependent methyltransferase</fullName>
    </submittedName>
</protein>
<sequence>MNQDESYMKDFMRVFQELERWGPGNEQESLHAFSLVPFTPQHILEIGCGKGLTTQAIASVTNSKITAIDNEPDALQSLNTALISKGLDDQINTVCASMTDLPFPKESFDLIWAEGCAYIMGVQNAIKEWRALLKPGGVMMLSDLVWLSSAPGMQSKDFFSNEYPDMQTVATRNDQFSQEGFDILHHFSLSEQAWKNYYQPLKQRAVALKADMPYSQALKDILSEVELYEQHLGEFGYQMFIVQKH</sequence>
<reference evidence="2 3" key="1">
    <citation type="submission" date="2019-05" db="EMBL/GenBank/DDBJ databases">
        <title>Genome sequences of Thalassotalea litorea 1K03283.</title>
        <authorList>
            <person name="Zhang D."/>
        </authorList>
    </citation>
    <scope>NUCLEOTIDE SEQUENCE [LARGE SCALE GENOMIC DNA]</scope>
    <source>
        <strain evidence="2 3">MCCC 1K03283</strain>
    </source>
</reference>
<gene>
    <name evidence="2" type="ORF">FE810_05655</name>
</gene>
<dbReference type="SUPFAM" id="SSF53335">
    <property type="entry name" value="S-adenosyl-L-methionine-dependent methyltransferases"/>
    <property type="match status" value="1"/>
</dbReference>
<dbReference type="InterPro" id="IPR041698">
    <property type="entry name" value="Methyltransf_25"/>
</dbReference>
<dbReference type="PANTHER" id="PTHR44068">
    <property type="entry name" value="ZGC:194242"/>
    <property type="match status" value="1"/>
</dbReference>
<dbReference type="OrthoDB" id="9808480at2"/>